<comment type="caution">
    <text evidence="2">The sequence shown here is derived from an EMBL/GenBank/DDBJ whole genome shotgun (WGS) entry which is preliminary data.</text>
</comment>
<evidence type="ECO:0000313" key="2">
    <source>
        <dbReference type="EMBL" id="PPB47801.1"/>
    </source>
</evidence>
<dbReference type="EMBL" id="PRKW01000035">
    <property type="protein sequence ID" value="PPB47801.1"/>
    <property type="molecule type" value="Genomic_DNA"/>
</dbReference>
<feature type="transmembrane region" description="Helical" evidence="1">
    <location>
        <begin position="63"/>
        <end position="85"/>
    </location>
</feature>
<feature type="transmembrane region" description="Helical" evidence="1">
    <location>
        <begin position="97"/>
        <end position="123"/>
    </location>
</feature>
<feature type="transmembrane region" description="Helical" evidence="1">
    <location>
        <begin position="29"/>
        <end position="51"/>
    </location>
</feature>
<keyword evidence="1" id="KW-1133">Transmembrane helix</keyword>
<organism evidence="2 3">
    <name type="scientific">Arthrobacter pityocampae</name>
    <dbReference type="NCBI Taxonomy" id="547334"/>
    <lineage>
        <taxon>Bacteria</taxon>
        <taxon>Bacillati</taxon>
        <taxon>Actinomycetota</taxon>
        <taxon>Actinomycetes</taxon>
        <taxon>Micrococcales</taxon>
        <taxon>Micrococcaceae</taxon>
        <taxon>Arthrobacter</taxon>
    </lineage>
</organism>
<protein>
    <submittedName>
        <fullName evidence="2">Uncharacterized protein</fullName>
    </submittedName>
</protein>
<reference evidence="2 3" key="1">
    <citation type="journal article" date="2014" name="Int. J. Syst. Evol. Microbiol.">
        <title>Arthrobacter pityocampae sp. nov., isolated from Thaumetopoea pityocampa (Lep., Thaumetopoeidae).</title>
        <authorList>
            <person name="Ince I.A."/>
            <person name="Demirbag Z."/>
            <person name="Kati H."/>
        </authorList>
    </citation>
    <scope>NUCLEOTIDE SEQUENCE [LARGE SCALE GENOMIC DNA]</scope>
    <source>
        <strain evidence="2 3">Tp2</strain>
    </source>
</reference>
<evidence type="ECO:0000313" key="3">
    <source>
        <dbReference type="Proteomes" id="UP000239297"/>
    </source>
</evidence>
<keyword evidence="1" id="KW-0472">Membrane</keyword>
<name>A0A2S5ITC4_9MICC</name>
<dbReference type="Proteomes" id="UP000239297">
    <property type="component" value="Unassembled WGS sequence"/>
</dbReference>
<sequence>MAPGLTALMLSVLATCLWQYSGPDHPSLFTAAHTGSAVLCLLVPVGFVLVGRATGCRADLLKLGGVLLALASIPMITANSIYLFFFGSVEASYGDIGAFGIFMLGTAALLTTSAACTLGLLLAQPTTNPTPGPTAGTTT</sequence>
<evidence type="ECO:0000256" key="1">
    <source>
        <dbReference type="SAM" id="Phobius"/>
    </source>
</evidence>
<dbReference type="AlphaFoldDB" id="A0A2S5ITC4"/>
<keyword evidence="1" id="KW-0812">Transmembrane</keyword>
<proteinExistence type="predicted"/>
<accession>A0A2S5ITC4</accession>
<gene>
    <name evidence="2" type="ORF">C4K88_16960</name>
</gene>
<keyword evidence="3" id="KW-1185">Reference proteome</keyword>